<dbReference type="PANTHER" id="PTHR43658:SF8">
    <property type="entry name" value="17-BETA-HYDROXYSTEROID DEHYDROGENASE 14-RELATED"/>
    <property type="match status" value="1"/>
</dbReference>
<dbReference type="EMBL" id="RBNJ01006876">
    <property type="protein sequence ID" value="RUS28258.1"/>
    <property type="molecule type" value="Genomic_DNA"/>
</dbReference>
<dbReference type="PROSITE" id="PS00061">
    <property type="entry name" value="ADH_SHORT"/>
    <property type="match status" value="1"/>
</dbReference>
<reference evidence="4 5" key="1">
    <citation type="journal article" date="2018" name="New Phytol.">
        <title>Phylogenomics of Endogonaceae and evolution of mycorrhizas within Mucoromycota.</title>
        <authorList>
            <person name="Chang Y."/>
            <person name="Desiro A."/>
            <person name="Na H."/>
            <person name="Sandor L."/>
            <person name="Lipzen A."/>
            <person name="Clum A."/>
            <person name="Barry K."/>
            <person name="Grigoriev I.V."/>
            <person name="Martin F.M."/>
            <person name="Stajich J.E."/>
            <person name="Smith M.E."/>
            <person name="Bonito G."/>
            <person name="Spatafora J.W."/>
        </authorList>
    </citation>
    <scope>NUCLEOTIDE SEQUENCE [LARGE SCALE GENOMIC DNA]</scope>
    <source>
        <strain evidence="4 5">AD002</strain>
    </source>
</reference>
<name>A0A433QEN8_9FUNG</name>
<proteinExistence type="inferred from homology"/>
<feature type="non-terminal residue" evidence="4">
    <location>
        <position position="1"/>
    </location>
</feature>
<dbReference type="Pfam" id="PF00106">
    <property type="entry name" value="adh_short"/>
    <property type="match status" value="1"/>
</dbReference>
<dbReference type="GO" id="GO:0016491">
    <property type="term" value="F:oxidoreductase activity"/>
    <property type="evidence" value="ECO:0007669"/>
    <property type="project" value="UniProtKB-KW"/>
</dbReference>
<keyword evidence="5" id="KW-1185">Reference proteome</keyword>
<dbReference type="AlphaFoldDB" id="A0A433QEN8"/>
<comment type="caution">
    <text evidence="4">The sequence shown here is derived from an EMBL/GenBank/DDBJ whole genome shotgun (WGS) entry which is preliminary data.</text>
</comment>
<dbReference type="InterPro" id="IPR020904">
    <property type="entry name" value="Sc_DH/Rdtase_CS"/>
</dbReference>
<dbReference type="PRINTS" id="PR00081">
    <property type="entry name" value="GDHRDH"/>
</dbReference>
<keyword evidence="2" id="KW-0560">Oxidoreductase</keyword>
<organism evidence="4 5">
    <name type="scientific">Jimgerdemannia flammicorona</name>
    <dbReference type="NCBI Taxonomy" id="994334"/>
    <lineage>
        <taxon>Eukaryota</taxon>
        <taxon>Fungi</taxon>
        <taxon>Fungi incertae sedis</taxon>
        <taxon>Mucoromycota</taxon>
        <taxon>Mucoromycotina</taxon>
        <taxon>Endogonomycetes</taxon>
        <taxon>Endogonales</taxon>
        <taxon>Endogonaceae</taxon>
        <taxon>Jimgerdemannia</taxon>
    </lineage>
</organism>
<evidence type="ECO:0000256" key="3">
    <source>
        <dbReference type="RuleBase" id="RU000363"/>
    </source>
</evidence>
<evidence type="ECO:0000256" key="2">
    <source>
        <dbReference type="ARBA" id="ARBA00023002"/>
    </source>
</evidence>
<evidence type="ECO:0000313" key="5">
    <source>
        <dbReference type="Proteomes" id="UP000274822"/>
    </source>
</evidence>
<evidence type="ECO:0008006" key="6">
    <source>
        <dbReference type="Google" id="ProtNLM"/>
    </source>
</evidence>
<dbReference type="InterPro" id="IPR002347">
    <property type="entry name" value="SDR_fam"/>
</dbReference>
<dbReference type="InterPro" id="IPR036291">
    <property type="entry name" value="NAD(P)-bd_dom_sf"/>
</dbReference>
<evidence type="ECO:0000313" key="4">
    <source>
        <dbReference type="EMBL" id="RUS28258.1"/>
    </source>
</evidence>
<evidence type="ECO:0000256" key="1">
    <source>
        <dbReference type="ARBA" id="ARBA00022857"/>
    </source>
</evidence>
<keyword evidence="1" id="KW-0521">NADP</keyword>
<accession>A0A433QEN8</accession>
<dbReference type="PRINTS" id="PR00080">
    <property type="entry name" value="SDRFAMILY"/>
</dbReference>
<dbReference type="SUPFAM" id="SSF51735">
    <property type="entry name" value="NAD(P)-binding Rossmann-fold domains"/>
    <property type="match status" value="1"/>
</dbReference>
<dbReference type="Proteomes" id="UP000274822">
    <property type="component" value="Unassembled WGS sequence"/>
</dbReference>
<protein>
    <recommendedName>
        <fullName evidence="6">3-hydroxyacyl-CoA dehydrogenase type-2</fullName>
    </recommendedName>
</protein>
<gene>
    <name evidence="4" type="ORF">BC938DRAFT_482097</name>
</gene>
<sequence length="236" mass="25187">RILTLTTKDNLTITSSAAYVKPFGDNAFYPGPVDVTSENSVKAAVEATVSHFGKLSGAINCAGIFASARLVEPENSATALSFAEFERVMRVNLIGTFNVCKQVADVLVRQEPFNEDGERGVIINTSSIAGSEGQSGMLAYAVSKGSINSLTLPMARDLAPYGVRVVAIAPGVFETPMTTRNISPEALSFLSKSLLEFPNRMGRPNEYASLVGHVIENAMLNGTVIRLDAAIRLSKK</sequence>
<dbReference type="Gene3D" id="3.40.50.720">
    <property type="entry name" value="NAD(P)-binding Rossmann-like Domain"/>
    <property type="match status" value="1"/>
</dbReference>
<comment type="similarity">
    <text evidence="3">Belongs to the short-chain dehydrogenases/reductases (SDR) family.</text>
</comment>
<dbReference type="PANTHER" id="PTHR43658">
    <property type="entry name" value="SHORT-CHAIN DEHYDROGENASE/REDUCTASE"/>
    <property type="match status" value="1"/>
</dbReference>